<evidence type="ECO:0000256" key="1">
    <source>
        <dbReference type="SAM" id="Phobius"/>
    </source>
</evidence>
<dbReference type="AlphaFoldDB" id="A0A6L5Y1Z1"/>
<organism evidence="2 3">
    <name type="scientific">Velocimicrobium porci</name>
    <dbReference type="NCBI Taxonomy" id="2606634"/>
    <lineage>
        <taxon>Bacteria</taxon>
        <taxon>Bacillati</taxon>
        <taxon>Bacillota</taxon>
        <taxon>Clostridia</taxon>
        <taxon>Lachnospirales</taxon>
        <taxon>Lachnospiraceae</taxon>
        <taxon>Velocimicrobium</taxon>
    </lineage>
</organism>
<name>A0A6L5Y1Z1_9FIRM</name>
<reference evidence="2 3" key="1">
    <citation type="submission" date="2019-08" db="EMBL/GenBank/DDBJ databases">
        <title>In-depth cultivation of the pig gut microbiome towards novel bacterial diversity and tailored functional studies.</title>
        <authorList>
            <person name="Wylensek D."/>
            <person name="Hitch T.C.A."/>
            <person name="Clavel T."/>
        </authorList>
    </citation>
    <scope>NUCLEOTIDE SEQUENCE [LARGE SCALE GENOMIC DNA]</scope>
    <source>
        <strain evidence="2 3">WCA-693-APC-MOT-I</strain>
    </source>
</reference>
<feature type="transmembrane region" description="Helical" evidence="1">
    <location>
        <begin position="36"/>
        <end position="62"/>
    </location>
</feature>
<keyword evidence="1" id="KW-0812">Transmembrane</keyword>
<gene>
    <name evidence="2" type="ORF">FYJ58_14235</name>
</gene>
<keyword evidence="3" id="KW-1185">Reference proteome</keyword>
<dbReference type="Proteomes" id="UP000482209">
    <property type="component" value="Unassembled WGS sequence"/>
</dbReference>
<dbReference type="EMBL" id="VUMT01000048">
    <property type="protein sequence ID" value="MSS65012.1"/>
    <property type="molecule type" value="Genomic_DNA"/>
</dbReference>
<keyword evidence="1" id="KW-1133">Transmembrane helix</keyword>
<dbReference type="RefSeq" id="WP_154520367.1">
    <property type="nucleotide sequence ID" value="NZ_VUMT01000048.1"/>
</dbReference>
<evidence type="ECO:0000313" key="3">
    <source>
        <dbReference type="Proteomes" id="UP000482209"/>
    </source>
</evidence>
<comment type="caution">
    <text evidence="2">The sequence shown here is derived from an EMBL/GenBank/DDBJ whole genome shotgun (WGS) entry which is preliminary data.</text>
</comment>
<accession>A0A6L5Y1Z1</accession>
<protein>
    <submittedName>
        <fullName evidence="2">Uncharacterized protein</fullName>
    </submittedName>
</protein>
<sequence length="77" mass="8768">MKRVKQIVSIICVIGLLSLYIITLISAFFTTPATAGLFKACIFSTVAIPVFLYAYLLIYRILKNNNQNHKDKEENTR</sequence>
<feature type="transmembrane region" description="Helical" evidence="1">
    <location>
        <begin position="7"/>
        <end position="30"/>
    </location>
</feature>
<keyword evidence="1" id="KW-0472">Membrane</keyword>
<evidence type="ECO:0000313" key="2">
    <source>
        <dbReference type="EMBL" id="MSS65012.1"/>
    </source>
</evidence>
<proteinExistence type="predicted"/>